<protein>
    <submittedName>
        <fullName evidence="2">Uncharacterized protein</fullName>
    </submittedName>
</protein>
<name>M8CH32_AEGTA</name>
<dbReference type="AlphaFoldDB" id="M8CH32"/>
<proteinExistence type="predicted"/>
<organism evidence="2">
    <name type="scientific">Aegilops tauschii</name>
    <name type="common">Tausch's goatgrass</name>
    <name type="synonym">Aegilops squarrosa</name>
    <dbReference type="NCBI Taxonomy" id="37682"/>
    <lineage>
        <taxon>Eukaryota</taxon>
        <taxon>Viridiplantae</taxon>
        <taxon>Streptophyta</taxon>
        <taxon>Embryophyta</taxon>
        <taxon>Tracheophyta</taxon>
        <taxon>Spermatophyta</taxon>
        <taxon>Magnoliopsida</taxon>
        <taxon>Liliopsida</taxon>
        <taxon>Poales</taxon>
        <taxon>Poaceae</taxon>
        <taxon>BOP clade</taxon>
        <taxon>Pooideae</taxon>
        <taxon>Triticodae</taxon>
        <taxon>Triticeae</taxon>
        <taxon>Triticinae</taxon>
        <taxon>Aegilops</taxon>
    </lineage>
</organism>
<feature type="compositionally biased region" description="Low complexity" evidence="1">
    <location>
        <begin position="96"/>
        <end position="106"/>
    </location>
</feature>
<accession>M8CH32</accession>
<reference evidence="2" key="1">
    <citation type="submission" date="2015-06" db="UniProtKB">
        <authorList>
            <consortium name="EnsemblPlants"/>
        </authorList>
    </citation>
    <scope>IDENTIFICATION</scope>
</reference>
<evidence type="ECO:0000256" key="1">
    <source>
        <dbReference type="SAM" id="MobiDB-lite"/>
    </source>
</evidence>
<evidence type="ECO:0000313" key="2">
    <source>
        <dbReference type="EnsemblPlants" id="EMT22526"/>
    </source>
</evidence>
<feature type="region of interest" description="Disordered" evidence="1">
    <location>
        <begin position="83"/>
        <end position="106"/>
    </location>
</feature>
<dbReference type="EnsemblPlants" id="EMT22526">
    <property type="protein sequence ID" value="EMT22526"/>
    <property type="gene ID" value="F775_07866"/>
</dbReference>
<sequence>MQREAGRKRDAKSCSAGAPAWASFRRLGDIFDPALECHWEAEVAWFNAKEAAAAEIWPRPRACRRCWRSSRCNDPLLHADLQHAARQRAPAHHGSDNSSGEDSSDE</sequence>